<comment type="subcellular location">
    <subcellularLocation>
        <location evidence="1">Cell envelope</location>
    </subcellularLocation>
</comment>
<dbReference type="PANTHER" id="PTHR43649:SF31">
    <property type="entry name" value="SN-GLYCEROL-3-PHOSPHATE-BINDING PERIPLASMIC PROTEIN UGPB"/>
    <property type="match status" value="1"/>
</dbReference>
<dbReference type="EMBL" id="BMCM01000001">
    <property type="protein sequence ID" value="GGD65054.1"/>
    <property type="molecule type" value="Genomic_DNA"/>
</dbReference>
<keyword evidence="3" id="KW-0813">Transport</keyword>
<organism evidence="6 7">
    <name type="scientific">Microbacterium murale</name>
    <dbReference type="NCBI Taxonomy" id="1081040"/>
    <lineage>
        <taxon>Bacteria</taxon>
        <taxon>Bacillati</taxon>
        <taxon>Actinomycetota</taxon>
        <taxon>Actinomycetes</taxon>
        <taxon>Micrococcales</taxon>
        <taxon>Microbacteriaceae</taxon>
        <taxon>Microbacterium</taxon>
    </lineage>
</organism>
<evidence type="ECO:0000256" key="5">
    <source>
        <dbReference type="SAM" id="SignalP"/>
    </source>
</evidence>
<evidence type="ECO:0000256" key="1">
    <source>
        <dbReference type="ARBA" id="ARBA00004196"/>
    </source>
</evidence>
<dbReference type="RefSeq" id="WP_188434986.1">
    <property type="nucleotide sequence ID" value="NZ_BMCM01000001.1"/>
</dbReference>
<dbReference type="Gene3D" id="3.40.190.10">
    <property type="entry name" value="Periplasmic binding protein-like II"/>
    <property type="match status" value="2"/>
</dbReference>
<keyword evidence="7" id="KW-1185">Reference proteome</keyword>
<feature type="signal peptide" evidence="5">
    <location>
        <begin position="1"/>
        <end position="27"/>
    </location>
</feature>
<evidence type="ECO:0000256" key="2">
    <source>
        <dbReference type="ARBA" id="ARBA00008520"/>
    </source>
</evidence>
<dbReference type="InterPro" id="IPR006059">
    <property type="entry name" value="SBP"/>
</dbReference>
<comment type="similarity">
    <text evidence="2">Belongs to the bacterial solute-binding protein 1 family.</text>
</comment>
<keyword evidence="4 5" id="KW-0732">Signal</keyword>
<evidence type="ECO:0000256" key="3">
    <source>
        <dbReference type="ARBA" id="ARBA00022448"/>
    </source>
</evidence>
<evidence type="ECO:0000313" key="7">
    <source>
        <dbReference type="Proteomes" id="UP000629365"/>
    </source>
</evidence>
<dbReference type="PROSITE" id="PS51257">
    <property type="entry name" value="PROKAR_LIPOPROTEIN"/>
    <property type="match status" value="1"/>
</dbReference>
<dbReference type="InterPro" id="IPR050490">
    <property type="entry name" value="Bact_solute-bd_prot1"/>
</dbReference>
<gene>
    <name evidence="6" type="ORF">GCM10007269_05290</name>
</gene>
<feature type="chain" id="PRO_5047046596" evidence="5">
    <location>
        <begin position="28"/>
        <end position="445"/>
    </location>
</feature>
<evidence type="ECO:0000313" key="6">
    <source>
        <dbReference type="EMBL" id="GGD65054.1"/>
    </source>
</evidence>
<evidence type="ECO:0000256" key="4">
    <source>
        <dbReference type="ARBA" id="ARBA00022729"/>
    </source>
</evidence>
<accession>A0ABQ1RBL5</accession>
<dbReference type="PANTHER" id="PTHR43649">
    <property type="entry name" value="ARABINOSE-BINDING PROTEIN-RELATED"/>
    <property type="match status" value="1"/>
</dbReference>
<protein>
    <submittedName>
        <fullName evidence="6">Sugar ABC transporter substrate-binding protein</fullName>
    </submittedName>
</protein>
<dbReference type="Pfam" id="PF01547">
    <property type="entry name" value="SBP_bac_1"/>
    <property type="match status" value="1"/>
</dbReference>
<dbReference type="Proteomes" id="UP000629365">
    <property type="component" value="Unassembled WGS sequence"/>
</dbReference>
<dbReference type="SUPFAM" id="SSF53850">
    <property type="entry name" value="Periplasmic binding protein-like II"/>
    <property type="match status" value="1"/>
</dbReference>
<reference evidence="7" key="1">
    <citation type="journal article" date="2019" name="Int. J. Syst. Evol. Microbiol.">
        <title>The Global Catalogue of Microorganisms (GCM) 10K type strain sequencing project: providing services to taxonomists for standard genome sequencing and annotation.</title>
        <authorList>
            <consortium name="The Broad Institute Genomics Platform"/>
            <consortium name="The Broad Institute Genome Sequencing Center for Infectious Disease"/>
            <person name="Wu L."/>
            <person name="Ma J."/>
        </authorList>
    </citation>
    <scope>NUCLEOTIDE SEQUENCE [LARGE SCALE GENOMIC DNA]</scope>
    <source>
        <strain evidence="7">CCM 7640</strain>
    </source>
</reference>
<comment type="caution">
    <text evidence="6">The sequence shown here is derived from an EMBL/GenBank/DDBJ whole genome shotgun (WGS) entry which is preliminary data.</text>
</comment>
<name>A0ABQ1RBL5_9MICO</name>
<sequence>MFAQRSRQVRRVLLTGALALITAGTLAGCNFLTPTASNSGGGSEKVSTEVPDEEVTLRVADWDNSESMEMVIEAFEKQYPQVNVEHEYTEASDYQKTIKLVMQSENPPDIVQYNTPVRELGAAGLILDLTPYEEAYGWADVIPGSLLDQTRFSADGKTMGEGSLLAAPSTVPLVGVFYNKGLTEPAGVTEVPADFADFEDALAKVKASGSLPLQLGALDFGGIHNFAAVLNAHSDSDDLRSWLFGQKGADISSTISDAAATMQEWASEGYYLPSANGTGDADAAAKFAAGSSAYLITGSWNANAFEESLGDDVGFFLLPMDEASWPQVATASVAAFSVSAKTEHPTAAVAFLDFLYSKEAAPGVTVTGNLSLNPEGNDGLEGVNADIADAYARLAEADGAVIFPDQSAPALLDVLTGGLQLVLAGNSTPEDFSADVQKAWSEYHE</sequence>
<proteinExistence type="inferred from homology"/>